<evidence type="ECO:0000313" key="15">
    <source>
        <dbReference type="EMBL" id="ETO33366.1"/>
    </source>
</evidence>
<dbReference type="Gene3D" id="3.30.1640.10">
    <property type="entry name" value="mini-chromosome maintenance (MCM) complex, chain A, domain 1"/>
    <property type="match status" value="1"/>
</dbReference>
<dbReference type="InterPro" id="IPR012340">
    <property type="entry name" value="NA-bd_OB-fold"/>
</dbReference>
<evidence type="ECO:0000256" key="3">
    <source>
        <dbReference type="ARBA" id="ARBA00022705"/>
    </source>
</evidence>
<dbReference type="InterPro" id="IPR041562">
    <property type="entry name" value="MCM_lid"/>
</dbReference>
<evidence type="ECO:0000256" key="12">
    <source>
        <dbReference type="RuleBase" id="RU368063"/>
    </source>
</evidence>
<dbReference type="SMART" id="SM00350">
    <property type="entry name" value="MCM"/>
    <property type="match status" value="1"/>
</dbReference>
<evidence type="ECO:0000256" key="4">
    <source>
        <dbReference type="ARBA" id="ARBA00022741"/>
    </source>
</evidence>
<evidence type="ECO:0000256" key="8">
    <source>
        <dbReference type="ARBA" id="ARBA00023125"/>
    </source>
</evidence>
<dbReference type="InterPro" id="IPR027925">
    <property type="entry name" value="MCM_N"/>
</dbReference>
<dbReference type="GO" id="GO:0003697">
    <property type="term" value="F:single-stranded DNA binding"/>
    <property type="evidence" value="ECO:0007669"/>
    <property type="project" value="TreeGrafter"/>
</dbReference>
<evidence type="ECO:0000313" key="16">
    <source>
        <dbReference type="Proteomes" id="UP000023152"/>
    </source>
</evidence>
<feature type="compositionally biased region" description="Low complexity" evidence="13">
    <location>
        <begin position="73"/>
        <end position="87"/>
    </location>
</feature>
<dbReference type="AlphaFoldDB" id="X6P5D0"/>
<dbReference type="PRINTS" id="PR01661">
    <property type="entry name" value="MCMPROTEIN5"/>
</dbReference>
<evidence type="ECO:0000256" key="7">
    <source>
        <dbReference type="ARBA" id="ARBA00022840"/>
    </source>
</evidence>
<dbReference type="GO" id="GO:0003688">
    <property type="term" value="F:DNA replication origin binding"/>
    <property type="evidence" value="ECO:0007669"/>
    <property type="project" value="UniProtKB-UniRule"/>
</dbReference>
<comment type="subcellular location">
    <subcellularLocation>
        <location evidence="1 12">Nucleus</location>
    </subcellularLocation>
</comment>
<evidence type="ECO:0000256" key="11">
    <source>
        <dbReference type="RuleBase" id="RU004070"/>
    </source>
</evidence>
<evidence type="ECO:0000256" key="13">
    <source>
        <dbReference type="SAM" id="MobiDB-lite"/>
    </source>
</evidence>
<dbReference type="PROSITE" id="PS00847">
    <property type="entry name" value="MCM_1"/>
    <property type="match status" value="1"/>
</dbReference>
<dbReference type="GO" id="GO:0042555">
    <property type="term" value="C:MCM complex"/>
    <property type="evidence" value="ECO:0007669"/>
    <property type="project" value="UniProtKB-UniRule"/>
</dbReference>
<feature type="region of interest" description="Disordered" evidence="13">
    <location>
        <begin position="72"/>
        <end position="92"/>
    </location>
</feature>
<dbReference type="OMA" id="ITYCKTR"/>
<dbReference type="GO" id="GO:0006270">
    <property type="term" value="P:DNA replication initiation"/>
    <property type="evidence" value="ECO:0007669"/>
    <property type="project" value="UniProtKB-UniRule"/>
</dbReference>
<dbReference type="InterPro" id="IPR018525">
    <property type="entry name" value="MCM_CS"/>
</dbReference>
<comment type="function">
    <text evidence="12">Acts as component of the MCM2-7 complex (MCM complex) which is the replicative helicase essential for 'once per cell cycle' DNA replication initiation and elongation in eukaryotic cells. The active ATPase sites in the MCM2-7 ring are formed through the interaction surfaces of two neighboring subunits such that a critical structure of a conserved arginine finger motif is provided in trans relative to the ATP-binding site of the Walker A box of the adjacent subunit. The six ATPase active sites, however, are likely to contribute differentially to the complex helicase activity.</text>
</comment>
<feature type="domain" description="MCM C-terminal AAA(+) ATPase" evidence="14">
    <location>
        <begin position="356"/>
        <end position="560"/>
    </location>
</feature>
<evidence type="ECO:0000256" key="2">
    <source>
        <dbReference type="ARBA" id="ARBA00008010"/>
    </source>
</evidence>
<comment type="catalytic activity">
    <reaction evidence="12">
        <text>ATP + H2O = ADP + phosphate + H(+)</text>
        <dbReference type="Rhea" id="RHEA:13065"/>
        <dbReference type="ChEBI" id="CHEBI:15377"/>
        <dbReference type="ChEBI" id="CHEBI:15378"/>
        <dbReference type="ChEBI" id="CHEBI:30616"/>
        <dbReference type="ChEBI" id="CHEBI:43474"/>
        <dbReference type="ChEBI" id="CHEBI:456216"/>
        <dbReference type="EC" id="3.6.4.12"/>
    </reaction>
</comment>
<organism evidence="15 16">
    <name type="scientific">Reticulomyxa filosa</name>
    <dbReference type="NCBI Taxonomy" id="46433"/>
    <lineage>
        <taxon>Eukaryota</taxon>
        <taxon>Sar</taxon>
        <taxon>Rhizaria</taxon>
        <taxon>Retaria</taxon>
        <taxon>Foraminifera</taxon>
        <taxon>Monothalamids</taxon>
        <taxon>Reticulomyxidae</taxon>
        <taxon>Reticulomyxa</taxon>
    </lineage>
</organism>
<proteinExistence type="inferred from homology"/>
<dbReference type="InterPro" id="IPR031327">
    <property type="entry name" value="MCM"/>
</dbReference>
<evidence type="ECO:0000256" key="9">
    <source>
        <dbReference type="ARBA" id="ARBA00023242"/>
    </source>
</evidence>
<keyword evidence="8 11" id="KW-0238">DNA-binding</keyword>
<evidence type="ECO:0000259" key="14">
    <source>
        <dbReference type="PROSITE" id="PS50051"/>
    </source>
</evidence>
<dbReference type="EC" id="3.6.4.12" evidence="12"/>
<dbReference type="GO" id="GO:0017116">
    <property type="term" value="F:single-stranded DNA helicase activity"/>
    <property type="evidence" value="ECO:0007669"/>
    <property type="project" value="TreeGrafter"/>
</dbReference>
<feature type="region of interest" description="Disordered" evidence="13">
    <location>
        <begin position="288"/>
        <end position="325"/>
    </location>
</feature>
<dbReference type="GO" id="GO:0005634">
    <property type="term" value="C:nucleus"/>
    <property type="evidence" value="ECO:0007669"/>
    <property type="project" value="UniProtKB-SubCell"/>
</dbReference>
<dbReference type="Gene3D" id="2.40.50.140">
    <property type="entry name" value="Nucleic acid-binding proteins"/>
    <property type="match status" value="1"/>
</dbReference>
<dbReference type="Proteomes" id="UP000023152">
    <property type="component" value="Unassembled WGS sequence"/>
</dbReference>
<name>X6P5D0_RETFI</name>
<reference evidence="15 16" key="1">
    <citation type="journal article" date="2013" name="Curr. Biol.">
        <title>The Genome of the Foraminiferan Reticulomyxa filosa.</title>
        <authorList>
            <person name="Glockner G."/>
            <person name="Hulsmann N."/>
            <person name="Schleicher M."/>
            <person name="Noegel A.A."/>
            <person name="Eichinger L."/>
            <person name="Gallinger C."/>
            <person name="Pawlowski J."/>
            <person name="Sierra R."/>
            <person name="Euteneuer U."/>
            <person name="Pillet L."/>
            <person name="Moustafa A."/>
            <person name="Platzer M."/>
            <person name="Groth M."/>
            <person name="Szafranski K."/>
            <person name="Schliwa M."/>
        </authorList>
    </citation>
    <scope>NUCLEOTIDE SEQUENCE [LARGE SCALE GENOMIC DNA]</scope>
</reference>
<feature type="compositionally biased region" description="Gly residues" evidence="13">
    <location>
        <begin position="288"/>
        <end position="297"/>
    </location>
</feature>
<keyword evidence="16" id="KW-1185">Reference proteome</keyword>
<gene>
    <name evidence="15" type="ORF">RFI_03741</name>
</gene>
<keyword evidence="5 12" id="KW-0378">Hydrolase</keyword>
<keyword evidence="9 12" id="KW-0539">Nucleus</keyword>
<dbReference type="Pfam" id="PF17207">
    <property type="entry name" value="MCM_OB"/>
    <property type="match status" value="1"/>
</dbReference>
<sequence length="765" mass="83662">MLRQFLREFRIGDDNFVYRDQLNANYDQKHYFVEVDLKDVTTFSPKMGQLLRQRPLQVLPLFERAAQDVIAMSRSGSNDQGDGSSGTSKRREDITRMQVQLVNLDRLATSIRELDSGDISQLLKIPGIVIAATKPTCKATKLTVMCSNCRTSMTFHSNGGGGGGGFGQVSLPRKCANANDEKNERPCPLDPFVVLPDKCDYLDVQTLKLQENPEDIPTGEMPRHIVLFCDRQLVNKVKPGARVNIIGVYKVMDTYTKGNSNGGSANGKDATVCRPYVEVIGIEERAVIGGGGGGGGRGDSDGSGSSSSSSGDRGNATFGNNGNAGHATLFSTDEEEAIRELIVQSSSSSSSSYGHVSDCIAQSIAPAIWGNLDVKKALACLLFGGSRKILPDGMKLRGDINVLLLGDPSVAKSQLLKFVKDVAPIGVYTSGKGSSASGLTASVIKEGGEFHLEGGAMVLADGGVVCIDEFDKMREQDRVAIHEAMEQQTISIAKAGITTILNSRTAVLAAANPVLGRYDDLKTTAENIEFETTILSRFDLIFIIRDVKDKERDMRLAQHIMDLHISTTDVGDRSITNATTTVMSPPISPSMLVKYISYAKRIHPRLNNAAVEMLRTHYVQFRQEAKQREIETGEPSAIPLTVRQLESLVRIAESLARMELVHEVNEEHVKEAVRLFKVSTLRAAKSGIFDDTSSQSGDFQQGVQKAERSIRRRVAIGCTISVKKLMDEMIKHLLPQRAIARALDNLHARGEIEFKSRKLKIFRKK</sequence>
<dbReference type="GO" id="GO:0043138">
    <property type="term" value="F:3'-5' DNA helicase activity"/>
    <property type="evidence" value="ECO:0007669"/>
    <property type="project" value="TreeGrafter"/>
</dbReference>
<evidence type="ECO:0000256" key="1">
    <source>
        <dbReference type="ARBA" id="ARBA00004123"/>
    </source>
</evidence>
<dbReference type="PANTHER" id="PTHR11630:SF42">
    <property type="entry name" value="DNA REPLICATION LICENSING FACTOR MCM5"/>
    <property type="match status" value="1"/>
</dbReference>
<dbReference type="Gene3D" id="3.40.50.300">
    <property type="entry name" value="P-loop containing nucleotide triphosphate hydrolases"/>
    <property type="match status" value="1"/>
</dbReference>
<dbReference type="Pfam" id="PF14551">
    <property type="entry name" value="MCM_N"/>
    <property type="match status" value="1"/>
</dbReference>
<keyword evidence="7 11" id="KW-0067">ATP-binding</keyword>
<dbReference type="PRINTS" id="PR01657">
    <property type="entry name" value="MCMFAMILY"/>
</dbReference>
<evidence type="ECO:0000256" key="10">
    <source>
        <dbReference type="ARBA" id="ARBA00023306"/>
    </source>
</evidence>
<dbReference type="GO" id="GO:0016887">
    <property type="term" value="F:ATP hydrolysis activity"/>
    <property type="evidence" value="ECO:0007669"/>
    <property type="project" value="RHEA"/>
</dbReference>
<dbReference type="GO" id="GO:0000727">
    <property type="term" value="P:double-strand break repair via break-induced replication"/>
    <property type="evidence" value="ECO:0007669"/>
    <property type="project" value="TreeGrafter"/>
</dbReference>
<dbReference type="InterPro" id="IPR008048">
    <property type="entry name" value="MCM5"/>
</dbReference>
<feature type="compositionally biased region" description="Low complexity" evidence="13">
    <location>
        <begin position="302"/>
        <end position="325"/>
    </location>
</feature>
<keyword evidence="10 12" id="KW-0131">Cell cycle</keyword>
<dbReference type="Pfam" id="PF21933">
    <property type="entry name" value="MCM5_C"/>
    <property type="match status" value="1"/>
</dbReference>
<dbReference type="Pfam" id="PF00493">
    <property type="entry name" value="MCM"/>
    <property type="match status" value="1"/>
</dbReference>
<dbReference type="SUPFAM" id="SSF50249">
    <property type="entry name" value="Nucleic acid-binding proteins"/>
    <property type="match status" value="1"/>
</dbReference>
<dbReference type="FunFam" id="3.40.50.300:FF:000826">
    <property type="entry name" value="Replicative DNA helicase Mcm"/>
    <property type="match status" value="1"/>
</dbReference>
<comment type="caution">
    <text evidence="15">The sequence shown here is derived from an EMBL/GenBank/DDBJ whole genome shotgun (WGS) entry which is preliminary data.</text>
</comment>
<evidence type="ECO:0000256" key="6">
    <source>
        <dbReference type="ARBA" id="ARBA00022806"/>
    </source>
</evidence>
<accession>X6P5D0</accession>
<keyword evidence="4 11" id="KW-0547">Nucleotide-binding</keyword>
<keyword evidence="3 12" id="KW-0235">DNA replication</keyword>
<dbReference type="SUPFAM" id="SSF52540">
    <property type="entry name" value="P-loop containing nucleoside triphosphate hydrolases"/>
    <property type="match status" value="1"/>
</dbReference>
<keyword evidence="6 12" id="KW-0347">Helicase</keyword>
<dbReference type="InterPro" id="IPR001208">
    <property type="entry name" value="MCM_dom"/>
</dbReference>
<evidence type="ECO:0000256" key="5">
    <source>
        <dbReference type="ARBA" id="ARBA00022801"/>
    </source>
</evidence>
<dbReference type="OrthoDB" id="10036721at2759"/>
<dbReference type="Pfam" id="PF17855">
    <property type="entry name" value="MCM_lid"/>
    <property type="match status" value="1"/>
</dbReference>
<dbReference type="InterPro" id="IPR033762">
    <property type="entry name" value="MCM_OB"/>
</dbReference>
<dbReference type="InterPro" id="IPR027417">
    <property type="entry name" value="P-loop_NTPase"/>
</dbReference>
<dbReference type="InterPro" id="IPR054125">
    <property type="entry name" value="MCM5_C"/>
</dbReference>
<comment type="similarity">
    <text evidence="2 11">Belongs to the MCM family.</text>
</comment>
<dbReference type="PROSITE" id="PS50051">
    <property type="entry name" value="MCM_2"/>
    <property type="match status" value="1"/>
</dbReference>
<protein>
    <recommendedName>
        <fullName evidence="12">DNA replication licensing factor MCM5</fullName>
        <ecNumber evidence="12">3.6.4.12</ecNumber>
    </recommendedName>
</protein>
<dbReference type="EMBL" id="ASPP01003456">
    <property type="protein sequence ID" value="ETO33366.1"/>
    <property type="molecule type" value="Genomic_DNA"/>
</dbReference>
<dbReference type="Gene3D" id="2.20.28.10">
    <property type="match status" value="1"/>
</dbReference>
<dbReference type="PANTHER" id="PTHR11630">
    <property type="entry name" value="DNA REPLICATION LICENSING FACTOR MCM FAMILY MEMBER"/>
    <property type="match status" value="1"/>
</dbReference>
<dbReference type="GO" id="GO:0005524">
    <property type="term" value="F:ATP binding"/>
    <property type="evidence" value="ECO:0007669"/>
    <property type="project" value="UniProtKB-UniRule"/>
</dbReference>
<comment type="subunit">
    <text evidence="12">Component of the MCM2-7 complex.</text>
</comment>